<name>A0A9P6VK42_9HELO</name>
<dbReference type="InterPro" id="IPR002974">
    <property type="entry name" value="Cyt_P450_E_CYP52_ascomycetes"/>
</dbReference>
<dbReference type="SUPFAM" id="SSF48264">
    <property type="entry name" value="Cytochrome P450"/>
    <property type="match status" value="1"/>
</dbReference>
<sequence>MPSSIVSLAAIPIVAFVLYKIVTIVSTKYNQDKLAKSLGCKPAPVYPDVDPLGIYNLVKIIKRNNIGKLPHHVMERLETVSKQEGFRATTFQTHIARNWLFFTCDPKNIQALLATQFKDFELGPVRFGTFSPLLGLGIFSADGKAWEHSRALLRPQFSRDQVSDLDLEERHLQNMMLALPTKSDGWTETTDIQPLNFRLTMDSASEFLFGESTYSQLSALPGRSGSEEDTAFVNAFEKSQDLISRAFRLNDFYSLGLTKDFTETCKICHNYINRYVRKALDQEKKEKSLETGEKEKYIFLNGLAAQTQDPVEIRDQCLSILVAGRDTTASLLGFFWLMMGENPDVFNKLRKIVISDFGTYKKPKNITFASLKGCTYLQWCMNETLRLFPTVPLNSRRSIKDTTLPHGGGPDGKSPIFVPKGTEVNYAVYATHRTKEFWGDDAEKFNAERWDGRKTGFEYLPFNGGPRICLGQQFALTEAGYVIVRLLQRFDKLDNSAMAGLEDVWNLTLTGRPLHGVRLRFHEADLK</sequence>
<comment type="similarity">
    <text evidence="2 9">Belongs to the cytochrome P450 family.</text>
</comment>
<dbReference type="Proteomes" id="UP000785200">
    <property type="component" value="Unassembled WGS sequence"/>
</dbReference>
<dbReference type="PROSITE" id="PS00086">
    <property type="entry name" value="CYTOCHROME_P450"/>
    <property type="match status" value="1"/>
</dbReference>
<evidence type="ECO:0000313" key="12">
    <source>
        <dbReference type="Proteomes" id="UP000785200"/>
    </source>
</evidence>
<organism evidence="11 12">
    <name type="scientific">Hyphodiscus hymeniophilus</name>
    <dbReference type="NCBI Taxonomy" id="353542"/>
    <lineage>
        <taxon>Eukaryota</taxon>
        <taxon>Fungi</taxon>
        <taxon>Dikarya</taxon>
        <taxon>Ascomycota</taxon>
        <taxon>Pezizomycotina</taxon>
        <taxon>Leotiomycetes</taxon>
        <taxon>Helotiales</taxon>
        <taxon>Hyphodiscaceae</taxon>
        <taxon>Hyphodiscus</taxon>
    </lineage>
</organism>
<dbReference type="EMBL" id="VNKQ01000008">
    <property type="protein sequence ID" value="KAG0649099.1"/>
    <property type="molecule type" value="Genomic_DNA"/>
</dbReference>
<dbReference type="InterPro" id="IPR017972">
    <property type="entry name" value="Cyt_P450_CS"/>
</dbReference>
<keyword evidence="5 9" id="KW-0560">Oxidoreductase</keyword>
<evidence type="ECO:0000256" key="10">
    <source>
        <dbReference type="SAM" id="Phobius"/>
    </source>
</evidence>
<feature type="transmembrane region" description="Helical" evidence="10">
    <location>
        <begin position="6"/>
        <end position="26"/>
    </location>
</feature>
<evidence type="ECO:0000256" key="3">
    <source>
        <dbReference type="ARBA" id="ARBA00022617"/>
    </source>
</evidence>
<dbReference type="PANTHER" id="PTHR24287">
    <property type="entry name" value="P450, PUTATIVE (EUROFUNG)-RELATED"/>
    <property type="match status" value="1"/>
</dbReference>
<evidence type="ECO:0000256" key="8">
    <source>
        <dbReference type="PIRSR" id="PIRSR602402-1"/>
    </source>
</evidence>
<proteinExistence type="inferred from homology"/>
<keyword evidence="12" id="KW-1185">Reference proteome</keyword>
<comment type="cofactor">
    <cofactor evidence="1 8">
        <name>heme</name>
        <dbReference type="ChEBI" id="CHEBI:30413"/>
    </cofactor>
</comment>
<dbReference type="PRINTS" id="PR00385">
    <property type="entry name" value="P450"/>
</dbReference>
<keyword evidence="3 8" id="KW-0349">Heme</keyword>
<evidence type="ECO:0000313" key="11">
    <source>
        <dbReference type="EMBL" id="KAG0649099.1"/>
    </source>
</evidence>
<evidence type="ECO:0000256" key="2">
    <source>
        <dbReference type="ARBA" id="ARBA00010617"/>
    </source>
</evidence>
<reference evidence="11" key="1">
    <citation type="submission" date="2019-07" db="EMBL/GenBank/DDBJ databases">
        <title>Hyphodiscus hymeniophilus genome sequencing and assembly.</title>
        <authorList>
            <person name="Kramer G."/>
            <person name="Nodwell J."/>
        </authorList>
    </citation>
    <scope>NUCLEOTIDE SEQUENCE</scope>
    <source>
        <strain evidence="11">ATCC 34498</strain>
    </source>
</reference>
<keyword evidence="4 8" id="KW-0479">Metal-binding</keyword>
<evidence type="ECO:0000256" key="5">
    <source>
        <dbReference type="ARBA" id="ARBA00023002"/>
    </source>
</evidence>
<keyword evidence="7 9" id="KW-0503">Monooxygenase</keyword>
<keyword evidence="6 8" id="KW-0408">Iron</keyword>
<dbReference type="AlphaFoldDB" id="A0A9P6VK42"/>
<dbReference type="InterPro" id="IPR002402">
    <property type="entry name" value="Cyt_P450_E_grp-II"/>
</dbReference>
<evidence type="ECO:0000256" key="4">
    <source>
        <dbReference type="ARBA" id="ARBA00022723"/>
    </source>
</evidence>
<dbReference type="OrthoDB" id="1470350at2759"/>
<protein>
    <submittedName>
        <fullName evidence="11">Cytochrome P450</fullName>
    </submittedName>
</protein>
<dbReference type="GO" id="GO:0016712">
    <property type="term" value="F:oxidoreductase activity, acting on paired donors, with incorporation or reduction of molecular oxygen, reduced flavin or flavoprotein as one donor, and incorporation of one atom of oxygen"/>
    <property type="evidence" value="ECO:0007669"/>
    <property type="project" value="InterPro"/>
</dbReference>
<feature type="binding site" description="axial binding residue" evidence="8">
    <location>
        <position position="469"/>
    </location>
    <ligand>
        <name>heme</name>
        <dbReference type="ChEBI" id="CHEBI:30413"/>
    </ligand>
    <ligandPart>
        <name>Fe</name>
        <dbReference type="ChEBI" id="CHEBI:18248"/>
    </ligandPart>
</feature>
<dbReference type="InterPro" id="IPR001128">
    <property type="entry name" value="Cyt_P450"/>
</dbReference>
<keyword evidence="10" id="KW-0812">Transmembrane</keyword>
<dbReference type="PANTHER" id="PTHR24287:SF1">
    <property type="entry name" value="P450, PUTATIVE (EUROFUNG)-RELATED"/>
    <property type="match status" value="1"/>
</dbReference>
<evidence type="ECO:0000256" key="1">
    <source>
        <dbReference type="ARBA" id="ARBA00001971"/>
    </source>
</evidence>
<dbReference type="PRINTS" id="PR01239">
    <property type="entry name" value="EP450IICYP52"/>
</dbReference>
<keyword evidence="10" id="KW-1133">Transmembrane helix</keyword>
<dbReference type="InterPro" id="IPR047146">
    <property type="entry name" value="Cyt_P450_E_CYP52_fungi"/>
</dbReference>
<dbReference type="Pfam" id="PF00067">
    <property type="entry name" value="p450"/>
    <property type="match status" value="1"/>
</dbReference>
<evidence type="ECO:0000256" key="6">
    <source>
        <dbReference type="ARBA" id="ARBA00023004"/>
    </source>
</evidence>
<evidence type="ECO:0000256" key="9">
    <source>
        <dbReference type="RuleBase" id="RU000461"/>
    </source>
</evidence>
<gene>
    <name evidence="11" type="ORF">D0Z07_4582</name>
</gene>
<accession>A0A9P6VK42</accession>
<keyword evidence="10" id="KW-0472">Membrane</keyword>
<dbReference type="Gene3D" id="1.10.630.10">
    <property type="entry name" value="Cytochrome P450"/>
    <property type="match status" value="1"/>
</dbReference>
<comment type="caution">
    <text evidence="11">The sequence shown here is derived from an EMBL/GenBank/DDBJ whole genome shotgun (WGS) entry which is preliminary data.</text>
</comment>
<dbReference type="PRINTS" id="PR00464">
    <property type="entry name" value="EP450II"/>
</dbReference>
<dbReference type="CDD" id="cd11063">
    <property type="entry name" value="CYP52"/>
    <property type="match status" value="1"/>
</dbReference>
<dbReference type="GO" id="GO:0020037">
    <property type="term" value="F:heme binding"/>
    <property type="evidence" value="ECO:0007669"/>
    <property type="project" value="InterPro"/>
</dbReference>
<dbReference type="InterPro" id="IPR036396">
    <property type="entry name" value="Cyt_P450_sf"/>
</dbReference>
<evidence type="ECO:0000256" key="7">
    <source>
        <dbReference type="ARBA" id="ARBA00023033"/>
    </source>
</evidence>
<dbReference type="GO" id="GO:0005506">
    <property type="term" value="F:iron ion binding"/>
    <property type="evidence" value="ECO:0007669"/>
    <property type="project" value="InterPro"/>
</dbReference>